<dbReference type="AlphaFoldDB" id="A0A840QUA8"/>
<reference evidence="1 2" key="1">
    <citation type="submission" date="2020-08" db="EMBL/GenBank/DDBJ databases">
        <title>Genomic Encyclopedia of Type Strains, Phase IV (KMG-IV): sequencing the most valuable type-strain genomes for metagenomic binning, comparative biology and taxonomic classification.</title>
        <authorList>
            <person name="Goeker M."/>
        </authorList>
    </citation>
    <scope>NUCLEOTIDE SEQUENCE [LARGE SCALE GENOMIC DNA]</scope>
    <source>
        <strain evidence="1 2">DSM 24696</strain>
    </source>
</reference>
<accession>A0A840QUA8</accession>
<dbReference type="RefSeq" id="WP_343043379.1">
    <property type="nucleotide sequence ID" value="NZ_JACHHB010000018.1"/>
</dbReference>
<evidence type="ECO:0000313" key="2">
    <source>
        <dbReference type="Proteomes" id="UP000551878"/>
    </source>
</evidence>
<sequence length="69" mass="8205">MNEKKAITNGQRTTCVVCETKREKGIYLLNHFICETCEEKLVNTDTDDENYPTYVERLRTIRNTLFTYH</sequence>
<proteinExistence type="predicted"/>
<evidence type="ECO:0000313" key="1">
    <source>
        <dbReference type="EMBL" id="MBB5174930.1"/>
    </source>
</evidence>
<dbReference type="InterPro" id="IPR019700">
    <property type="entry name" value="Sigma-G_inhibitor_Gin"/>
</dbReference>
<dbReference type="EMBL" id="JACHHB010000018">
    <property type="protein sequence ID" value="MBB5174930.1"/>
    <property type="molecule type" value="Genomic_DNA"/>
</dbReference>
<protein>
    <submittedName>
        <fullName evidence="1">Uncharacterized protein (DUF983 family)</fullName>
    </submittedName>
</protein>
<dbReference type="Pfam" id="PF10764">
    <property type="entry name" value="Gin"/>
    <property type="match status" value="1"/>
</dbReference>
<comment type="caution">
    <text evidence="1">The sequence shown here is derived from an EMBL/GenBank/DDBJ whole genome shotgun (WGS) entry which is preliminary data.</text>
</comment>
<organism evidence="1 2">
    <name type="scientific">Texcoconibacillus texcoconensis</name>
    <dbReference type="NCBI Taxonomy" id="1095777"/>
    <lineage>
        <taxon>Bacteria</taxon>
        <taxon>Bacillati</taxon>
        <taxon>Bacillota</taxon>
        <taxon>Bacilli</taxon>
        <taxon>Bacillales</taxon>
        <taxon>Bacillaceae</taxon>
        <taxon>Texcoconibacillus</taxon>
    </lineage>
</organism>
<gene>
    <name evidence="1" type="ORF">HNQ41_003153</name>
</gene>
<dbReference type="Proteomes" id="UP000551878">
    <property type="component" value="Unassembled WGS sequence"/>
</dbReference>
<name>A0A840QUA8_9BACI</name>
<keyword evidence="2" id="KW-1185">Reference proteome</keyword>